<dbReference type="EMBL" id="JAXQNO010000014">
    <property type="protein sequence ID" value="KAK4783933.1"/>
    <property type="molecule type" value="Genomic_DNA"/>
</dbReference>
<protein>
    <submittedName>
        <fullName evidence="2">Uncharacterized protein</fullName>
    </submittedName>
</protein>
<name>A0AAN7R305_TRANT</name>
<organism evidence="2 3">
    <name type="scientific">Trapa natans</name>
    <name type="common">Water chestnut</name>
    <dbReference type="NCBI Taxonomy" id="22666"/>
    <lineage>
        <taxon>Eukaryota</taxon>
        <taxon>Viridiplantae</taxon>
        <taxon>Streptophyta</taxon>
        <taxon>Embryophyta</taxon>
        <taxon>Tracheophyta</taxon>
        <taxon>Spermatophyta</taxon>
        <taxon>Magnoliopsida</taxon>
        <taxon>eudicotyledons</taxon>
        <taxon>Gunneridae</taxon>
        <taxon>Pentapetalae</taxon>
        <taxon>rosids</taxon>
        <taxon>malvids</taxon>
        <taxon>Myrtales</taxon>
        <taxon>Lythraceae</taxon>
        <taxon>Trapa</taxon>
    </lineage>
</organism>
<dbReference type="Proteomes" id="UP001346149">
    <property type="component" value="Unassembled WGS sequence"/>
</dbReference>
<evidence type="ECO:0000313" key="2">
    <source>
        <dbReference type="EMBL" id="KAK4783933.1"/>
    </source>
</evidence>
<feature type="region of interest" description="Disordered" evidence="1">
    <location>
        <begin position="41"/>
        <end position="69"/>
    </location>
</feature>
<gene>
    <name evidence="2" type="ORF">SAY86_018301</name>
</gene>
<comment type="caution">
    <text evidence="2">The sequence shown here is derived from an EMBL/GenBank/DDBJ whole genome shotgun (WGS) entry which is preliminary data.</text>
</comment>
<accession>A0AAN7R305</accession>
<evidence type="ECO:0000313" key="3">
    <source>
        <dbReference type="Proteomes" id="UP001346149"/>
    </source>
</evidence>
<dbReference type="AlphaFoldDB" id="A0AAN7R305"/>
<evidence type="ECO:0000256" key="1">
    <source>
        <dbReference type="SAM" id="MobiDB-lite"/>
    </source>
</evidence>
<proteinExistence type="predicted"/>
<sequence>MFIIKTGDVNVSLAPTRVSTEAGLYMHVFKVADLTSLTDPTFQKRSKKRKRSTKGELAPSVGPDWDLIGSPGGLRQFHRSCMGPRARSLRQRGKPIGAPSGPCQRSRTTMERLSESSGTFGYVSGVRGSPMGCFSFRPEPNKGAQ</sequence>
<feature type="region of interest" description="Disordered" evidence="1">
    <location>
        <begin position="85"/>
        <end position="121"/>
    </location>
</feature>
<reference evidence="2 3" key="1">
    <citation type="journal article" date="2023" name="Hortic Res">
        <title>Pangenome of water caltrop reveals structural variations and asymmetric subgenome divergence after allopolyploidization.</title>
        <authorList>
            <person name="Zhang X."/>
            <person name="Chen Y."/>
            <person name="Wang L."/>
            <person name="Yuan Y."/>
            <person name="Fang M."/>
            <person name="Shi L."/>
            <person name="Lu R."/>
            <person name="Comes H.P."/>
            <person name="Ma Y."/>
            <person name="Chen Y."/>
            <person name="Huang G."/>
            <person name="Zhou Y."/>
            <person name="Zheng Z."/>
            <person name="Qiu Y."/>
        </authorList>
    </citation>
    <scope>NUCLEOTIDE SEQUENCE [LARGE SCALE GENOMIC DNA]</scope>
    <source>
        <strain evidence="2">F231</strain>
    </source>
</reference>
<keyword evidence="3" id="KW-1185">Reference proteome</keyword>